<proteinExistence type="predicted"/>
<dbReference type="EMBL" id="CP010904">
    <property type="protein sequence ID" value="AKJ63581.1"/>
    <property type="molecule type" value="Genomic_DNA"/>
</dbReference>
<sequence length="37" mass="4024">MFTPSTDLHVKVGTDLRAVRKTGALGDRALPGNRKDE</sequence>
<protein>
    <submittedName>
        <fullName evidence="1">Uncharacterized protein</fullName>
    </submittedName>
</protein>
<dbReference type="Proteomes" id="UP000035268">
    <property type="component" value="Chromosome"/>
</dbReference>
<evidence type="ECO:0000313" key="1">
    <source>
        <dbReference type="EMBL" id="AKJ63581.1"/>
    </source>
</evidence>
<dbReference type="STRING" id="1307763.L21SP4_00300"/>
<name>A0A0G3EAS1_9BACT</name>
<reference evidence="2" key="1">
    <citation type="submission" date="2015-02" db="EMBL/GenBank/DDBJ databases">
        <title>Description and complete genome sequence of the first cultured representative of the subdivision 5 of the Verrucomicrobia phylum.</title>
        <authorList>
            <person name="Spring S."/>
            <person name="Bunk B."/>
            <person name="Sproer C."/>
            <person name="Klenk H.-P."/>
        </authorList>
    </citation>
    <scope>NUCLEOTIDE SEQUENCE [LARGE SCALE GENOMIC DNA]</scope>
    <source>
        <strain evidence="2">L21-Fru-AB</strain>
    </source>
</reference>
<accession>A0A0G3EAS1</accession>
<gene>
    <name evidence="1" type="ORF">L21SP4_00300</name>
</gene>
<keyword evidence="2" id="KW-1185">Reference proteome</keyword>
<evidence type="ECO:0000313" key="2">
    <source>
        <dbReference type="Proteomes" id="UP000035268"/>
    </source>
</evidence>
<organism evidence="1 2">
    <name type="scientific">Kiritimatiella glycovorans</name>
    <dbReference type="NCBI Taxonomy" id="1307763"/>
    <lineage>
        <taxon>Bacteria</taxon>
        <taxon>Pseudomonadati</taxon>
        <taxon>Kiritimatiellota</taxon>
        <taxon>Kiritimatiellia</taxon>
        <taxon>Kiritimatiellales</taxon>
        <taxon>Kiritimatiellaceae</taxon>
        <taxon>Kiritimatiella</taxon>
    </lineage>
</organism>
<dbReference type="AlphaFoldDB" id="A0A0G3EAS1"/>
<dbReference type="KEGG" id="vbl:L21SP4_00300"/>
<reference evidence="1 2" key="2">
    <citation type="journal article" date="2016" name="ISME J.">
        <title>Characterization of the first cultured representative of Verrucomicrobia subdivision 5 indicates the proposal of a novel phylum.</title>
        <authorList>
            <person name="Spring S."/>
            <person name="Bunk B."/>
            <person name="Sproer C."/>
            <person name="Schumann P."/>
            <person name="Rohde M."/>
            <person name="Tindall B.J."/>
            <person name="Klenk H.P."/>
        </authorList>
    </citation>
    <scope>NUCLEOTIDE SEQUENCE [LARGE SCALE GENOMIC DNA]</scope>
    <source>
        <strain evidence="1 2">L21-Fru-AB</strain>
    </source>
</reference>